<dbReference type="CDD" id="cd03112">
    <property type="entry name" value="CobW-like"/>
    <property type="match status" value="1"/>
</dbReference>
<feature type="compositionally biased region" description="Basic and acidic residues" evidence="6">
    <location>
        <begin position="23"/>
        <end position="50"/>
    </location>
</feature>
<evidence type="ECO:0000313" key="9">
    <source>
        <dbReference type="Proteomes" id="UP000000235"/>
    </source>
</evidence>
<dbReference type="HOGENOM" id="CLU_017452_2_0_11"/>
<evidence type="ECO:0000256" key="2">
    <source>
        <dbReference type="ARBA" id="ARBA00022801"/>
    </source>
</evidence>
<sequence>MVTGNPSRPGKSGGPAGCPARRARFEGHDLPQRDGRRGVPPHSEDRDRQLWKRQPLPIGSGATCREGDPHGRSQAEDVAVEHPASAGAVEGERAAVGPLPLSTKGDGGAAPGVHALRPVQGAPGGGYAVSDRLPVTVLSGFLGAGKTSLLNHVLANRDGLRVAVIVNDMSEINIDAALVRDGGALSRTEERLVELTNGCICCTLRDDLLDEVARLARLGRFDYLLIESSGISEPMPVAATFAFGVEAGQILDDLARLDTTVTVVDAAGLLARIEAGETLESRGLAAYEGDDRSIADLLVDQIEFADVLVVNKTDLLAAEDLTVVEALLTRLNPAARQVRAVHGRVAPAMILNTGWFDLERAETAPGWVAELNGEHVPETEEYGISSIVFRDHRPFHPQRLWELLADGLDTFGVVRSKGFLWLASRPDVMALWSQAGASGRCDPAGVPIAVSGEWPEDPAERADLESRWHPVFGDRQQELVLIGVNLDSEGLRAALTACLLTDSEVAAGESLWRALPDPFPEWDLGDLHEHEHDFAEPVQT</sequence>
<protein>
    <submittedName>
        <fullName evidence="8">Cobalamin synthesis protein, P47K</fullName>
    </submittedName>
</protein>
<dbReference type="InterPro" id="IPR027417">
    <property type="entry name" value="P-loop_NTPase"/>
</dbReference>
<dbReference type="STRING" id="369723.Strop_3014"/>
<comment type="similarity">
    <text evidence="4">Belongs to the SIMIBI class G3E GTPase family. ZNG1 subfamily.</text>
</comment>
<feature type="region of interest" description="Disordered" evidence="6">
    <location>
        <begin position="1"/>
        <end position="93"/>
    </location>
</feature>
<comment type="catalytic activity">
    <reaction evidence="5">
        <text>GTP + H2O = GDP + phosphate + H(+)</text>
        <dbReference type="Rhea" id="RHEA:19669"/>
        <dbReference type="ChEBI" id="CHEBI:15377"/>
        <dbReference type="ChEBI" id="CHEBI:15378"/>
        <dbReference type="ChEBI" id="CHEBI:37565"/>
        <dbReference type="ChEBI" id="CHEBI:43474"/>
        <dbReference type="ChEBI" id="CHEBI:58189"/>
    </reaction>
    <physiologicalReaction direction="left-to-right" evidence="5">
        <dbReference type="Rhea" id="RHEA:19670"/>
    </physiologicalReaction>
</comment>
<feature type="domain" description="CobW C-terminal" evidence="7">
    <location>
        <begin position="384"/>
        <end position="499"/>
    </location>
</feature>
<dbReference type="InterPro" id="IPR011629">
    <property type="entry name" value="CobW-like_C"/>
</dbReference>
<feature type="compositionally biased region" description="Basic and acidic residues" evidence="6">
    <location>
        <begin position="65"/>
        <end position="75"/>
    </location>
</feature>
<dbReference type="GO" id="GO:0016787">
    <property type="term" value="F:hydrolase activity"/>
    <property type="evidence" value="ECO:0007669"/>
    <property type="project" value="UniProtKB-KW"/>
</dbReference>
<evidence type="ECO:0000313" key="8">
    <source>
        <dbReference type="EMBL" id="ABP55451.1"/>
    </source>
</evidence>
<feature type="compositionally biased region" description="Low complexity" evidence="6">
    <location>
        <begin position="84"/>
        <end position="93"/>
    </location>
</feature>
<dbReference type="eggNOG" id="COG0523">
    <property type="taxonomic scope" value="Bacteria"/>
</dbReference>
<dbReference type="SUPFAM" id="SSF52540">
    <property type="entry name" value="P-loop containing nucleoside triphosphate hydrolases"/>
    <property type="match status" value="1"/>
</dbReference>
<dbReference type="InterPro" id="IPR051927">
    <property type="entry name" value="Zn_Chap_cDPG_Synth"/>
</dbReference>
<dbReference type="GO" id="GO:0000166">
    <property type="term" value="F:nucleotide binding"/>
    <property type="evidence" value="ECO:0007669"/>
    <property type="project" value="UniProtKB-KW"/>
</dbReference>
<evidence type="ECO:0000259" key="7">
    <source>
        <dbReference type="SMART" id="SM00833"/>
    </source>
</evidence>
<dbReference type="SMART" id="SM00833">
    <property type="entry name" value="CobW_C"/>
    <property type="match status" value="1"/>
</dbReference>
<gene>
    <name evidence="8" type="ordered locus">Strop_3014</name>
</gene>
<dbReference type="Gene3D" id="3.40.50.300">
    <property type="entry name" value="P-loop containing nucleotide triphosphate hydrolases"/>
    <property type="match status" value="1"/>
</dbReference>
<organism evidence="8 9">
    <name type="scientific">Salinispora tropica (strain ATCC BAA-916 / DSM 44818 / JCM 13857 / NBRC 105044 / CNB-440)</name>
    <dbReference type="NCBI Taxonomy" id="369723"/>
    <lineage>
        <taxon>Bacteria</taxon>
        <taxon>Bacillati</taxon>
        <taxon>Actinomycetota</taxon>
        <taxon>Actinomycetes</taxon>
        <taxon>Micromonosporales</taxon>
        <taxon>Micromonosporaceae</taxon>
        <taxon>Salinispora</taxon>
    </lineage>
</organism>
<dbReference type="InterPro" id="IPR003495">
    <property type="entry name" value="CobW/HypB/UreG_nucleotide-bd"/>
</dbReference>
<dbReference type="Gene3D" id="3.30.1220.10">
    <property type="entry name" value="CobW-like, C-terminal domain"/>
    <property type="match status" value="1"/>
</dbReference>
<dbReference type="KEGG" id="stp:Strop_3014"/>
<keyword evidence="9" id="KW-1185">Reference proteome</keyword>
<proteinExistence type="inferred from homology"/>
<dbReference type="Proteomes" id="UP000000235">
    <property type="component" value="Chromosome"/>
</dbReference>
<evidence type="ECO:0000256" key="1">
    <source>
        <dbReference type="ARBA" id="ARBA00022741"/>
    </source>
</evidence>
<dbReference type="Pfam" id="PF07683">
    <property type="entry name" value="CobW_C"/>
    <property type="match status" value="1"/>
</dbReference>
<keyword evidence="2" id="KW-0378">Hydrolase</keyword>
<dbReference type="PANTHER" id="PTHR43603:SF1">
    <property type="entry name" value="ZINC-REGULATED GTPASE METALLOPROTEIN ACTIVATOR 1"/>
    <property type="match status" value="1"/>
</dbReference>
<evidence type="ECO:0000256" key="5">
    <source>
        <dbReference type="ARBA" id="ARBA00049117"/>
    </source>
</evidence>
<reference evidence="9" key="1">
    <citation type="journal article" date="2007" name="Proc. Natl. Acad. Sci. U.S.A.">
        <title>Genome sequencing reveals complex secondary metabolome in the marine actinomycete Salinispora tropica.</title>
        <authorList>
            <person name="Udwary D.W."/>
            <person name="Zeigler L."/>
            <person name="Asolkar R.N."/>
            <person name="Singan V."/>
            <person name="Lapidus A."/>
            <person name="Fenical W."/>
            <person name="Jensen P.R."/>
            <person name="Moore B.S."/>
        </authorList>
    </citation>
    <scope>NUCLEOTIDE SEQUENCE [LARGE SCALE GENOMIC DNA]</scope>
    <source>
        <strain evidence="9">ATCC BAA-916 / DSM 44818 / CNB-440</strain>
    </source>
</reference>
<dbReference type="EMBL" id="CP000667">
    <property type="protein sequence ID" value="ABP55451.1"/>
    <property type="molecule type" value="Genomic_DNA"/>
</dbReference>
<dbReference type="AlphaFoldDB" id="A4X990"/>
<dbReference type="InterPro" id="IPR036627">
    <property type="entry name" value="CobW-likC_sf"/>
</dbReference>
<evidence type="ECO:0000256" key="6">
    <source>
        <dbReference type="SAM" id="MobiDB-lite"/>
    </source>
</evidence>
<keyword evidence="1" id="KW-0547">Nucleotide-binding</keyword>
<evidence type="ECO:0000256" key="4">
    <source>
        <dbReference type="ARBA" id="ARBA00034320"/>
    </source>
</evidence>
<name>A4X990_SALTO</name>
<accession>A4X990</accession>
<evidence type="ECO:0000256" key="3">
    <source>
        <dbReference type="ARBA" id="ARBA00023186"/>
    </source>
</evidence>
<keyword evidence="3" id="KW-0143">Chaperone</keyword>
<dbReference type="Pfam" id="PF02492">
    <property type="entry name" value="cobW"/>
    <property type="match status" value="1"/>
</dbReference>
<dbReference type="PANTHER" id="PTHR43603">
    <property type="entry name" value="COBW DOMAIN-CONTAINING PROTEIN DDB_G0274527"/>
    <property type="match status" value="1"/>
</dbReference>